<dbReference type="InterPro" id="IPR011335">
    <property type="entry name" value="Restrct_endonuc-II-like"/>
</dbReference>
<evidence type="ECO:0000259" key="1">
    <source>
        <dbReference type="Pfam" id="PF04480"/>
    </source>
</evidence>
<reference evidence="2 3" key="1">
    <citation type="submission" date="2020-08" db="EMBL/GenBank/DDBJ databases">
        <title>Genomic Encyclopedia of Type Strains, Phase IV (KMG-IV): sequencing the most valuable type-strain genomes for metagenomic binning, comparative biology and taxonomic classification.</title>
        <authorList>
            <person name="Goeker M."/>
        </authorList>
    </citation>
    <scope>NUCLEOTIDE SEQUENCE [LARGE SCALE GENOMIC DNA]</scope>
    <source>
        <strain evidence="2 3">DSM 22548</strain>
    </source>
</reference>
<dbReference type="SUPFAM" id="SSF52980">
    <property type="entry name" value="Restriction endonuclease-like"/>
    <property type="match status" value="1"/>
</dbReference>
<proteinExistence type="predicted"/>
<dbReference type="Pfam" id="PF04480">
    <property type="entry name" value="DUF559"/>
    <property type="match status" value="1"/>
</dbReference>
<feature type="domain" description="DUF559" evidence="1">
    <location>
        <begin position="16"/>
        <end position="119"/>
    </location>
</feature>
<comment type="caution">
    <text evidence="2">The sequence shown here is derived from an EMBL/GenBank/DDBJ whole genome shotgun (WGS) entry which is preliminary data.</text>
</comment>
<dbReference type="Gene3D" id="3.40.960.10">
    <property type="entry name" value="VSR Endonuclease"/>
    <property type="match status" value="1"/>
</dbReference>
<accession>A0A7W5UKC4</accession>
<dbReference type="AlphaFoldDB" id="A0A7W5UKC4"/>
<keyword evidence="2" id="KW-0255">Endonuclease</keyword>
<sequence>MYDYETANPNKYGLLKEFARKNRAGMTPCEKALWEKLRKLSCGIKFRRQHPIADYIADFICLERKLIIEVDGKYHESPEQKAHDEIRTHDLEAYGYTILRFTNEDVTYNLQTVINNIKDYVLYK</sequence>
<dbReference type="InterPro" id="IPR007569">
    <property type="entry name" value="DUF559"/>
</dbReference>
<dbReference type="EMBL" id="JACICA010000006">
    <property type="protein sequence ID" value="MBB3702936.1"/>
    <property type="molecule type" value="Genomic_DNA"/>
</dbReference>
<gene>
    <name evidence="2" type="ORF">FHS60_001409</name>
</gene>
<dbReference type="PANTHER" id="PTHR38590:SF1">
    <property type="entry name" value="BLL0828 PROTEIN"/>
    <property type="match status" value="1"/>
</dbReference>
<evidence type="ECO:0000313" key="3">
    <source>
        <dbReference type="Proteomes" id="UP000541425"/>
    </source>
</evidence>
<keyword evidence="2" id="KW-0378">Hydrolase</keyword>
<keyword evidence="2" id="KW-0540">Nuclease</keyword>
<dbReference type="CDD" id="cd01038">
    <property type="entry name" value="Endonuclease_DUF559"/>
    <property type="match status" value="1"/>
</dbReference>
<dbReference type="RefSeq" id="WP_183696725.1">
    <property type="nucleotide sequence ID" value="NZ_JACICA010000006.1"/>
</dbReference>
<name>A0A7W5UKC4_9BACT</name>
<dbReference type="InterPro" id="IPR047216">
    <property type="entry name" value="Endonuclease_DUF559_bact"/>
</dbReference>
<dbReference type="PANTHER" id="PTHR38590">
    <property type="entry name" value="BLL0828 PROTEIN"/>
    <property type="match status" value="1"/>
</dbReference>
<organism evidence="2 3">
    <name type="scientific">Alloprevotella rava</name>
    <dbReference type="NCBI Taxonomy" id="671218"/>
    <lineage>
        <taxon>Bacteria</taxon>
        <taxon>Pseudomonadati</taxon>
        <taxon>Bacteroidota</taxon>
        <taxon>Bacteroidia</taxon>
        <taxon>Bacteroidales</taxon>
        <taxon>Prevotellaceae</taxon>
        <taxon>Alloprevotella</taxon>
    </lineage>
</organism>
<dbReference type="Proteomes" id="UP000541425">
    <property type="component" value="Unassembled WGS sequence"/>
</dbReference>
<dbReference type="GO" id="GO:0004519">
    <property type="term" value="F:endonuclease activity"/>
    <property type="evidence" value="ECO:0007669"/>
    <property type="project" value="UniProtKB-KW"/>
</dbReference>
<evidence type="ECO:0000313" key="2">
    <source>
        <dbReference type="EMBL" id="MBB3702936.1"/>
    </source>
</evidence>
<protein>
    <submittedName>
        <fullName evidence="2">Very-short-patch-repair endonuclease</fullName>
    </submittedName>
</protein>